<evidence type="ECO:0000313" key="1">
    <source>
        <dbReference type="EMBL" id="SEB04634.1"/>
    </source>
</evidence>
<gene>
    <name evidence="1" type="ORF">SAMN05443667_116126</name>
</gene>
<accession>A0A1H4G503</accession>
<name>A0A1H4G503_9FLAO</name>
<dbReference type="EMBL" id="FNRD01000016">
    <property type="protein sequence ID" value="SEB04634.1"/>
    <property type="molecule type" value="Genomic_DNA"/>
</dbReference>
<sequence>MSLGRIIFIMIVGGERNGNRNRKIVRGVCFYAIFFDSEGNRKELKL</sequence>
<dbReference type="Proteomes" id="UP000198951">
    <property type="component" value="Unassembled WGS sequence"/>
</dbReference>
<keyword evidence="2" id="KW-1185">Reference proteome</keyword>
<proteinExistence type="predicted"/>
<reference evidence="2" key="1">
    <citation type="submission" date="2016-10" db="EMBL/GenBank/DDBJ databases">
        <authorList>
            <person name="Varghese N."/>
            <person name="Submissions S."/>
        </authorList>
    </citation>
    <scope>NUCLEOTIDE SEQUENCE [LARGE SCALE GENOMIC DNA]</scope>
    <source>
        <strain evidence="2">DSM 22376</strain>
    </source>
</reference>
<organism evidence="1 2">
    <name type="scientific">Flavobacterium gillisiae</name>
    <dbReference type="NCBI Taxonomy" id="150146"/>
    <lineage>
        <taxon>Bacteria</taxon>
        <taxon>Pseudomonadati</taxon>
        <taxon>Bacteroidota</taxon>
        <taxon>Flavobacteriia</taxon>
        <taxon>Flavobacteriales</taxon>
        <taxon>Flavobacteriaceae</taxon>
        <taxon>Flavobacterium</taxon>
    </lineage>
</organism>
<evidence type="ECO:0000313" key="2">
    <source>
        <dbReference type="Proteomes" id="UP000198951"/>
    </source>
</evidence>
<protein>
    <submittedName>
        <fullName evidence="1">Uncharacterized protein</fullName>
    </submittedName>
</protein>
<dbReference type="AlphaFoldDB" id="A0A1H4G503"/>